<dbReference type="PROSITE" id="PS50943">
    <property type="entry name" value="HTH_CROC1"/>
    <property type="match status" value="1"/>
</dbReference>
<protein>
    <submittedName>
        <fullName evidence="2">Helix-turn-helix transcriptional regulator</fullName>
    </submittedName>
</protein>
<dbReference type="EMBL" id="JAERWK010000005">
    <property type="protein sequence ID" value="MBM9466422.1"/>
    <property type="molecule type" value="Genomic_DNA"/>
</dbReference>
<accession>A0A939C0S0</accession>
<dbReference type="Pfam" id="PF01381">
    <property type="entry name" value="HTH_3"/>
    <property type="match status" value="1"/>
</dbReference>
<dbReference type="RefSeq" id="WP_205259355.1">
    <property type="nucleotide sequence ID" value="NZ_JAERWK010000005.1"/>
</dbReference>
<evidence type="ECO:0000313" key="3">
    <source>
        <dbReference type="Proteomes" id="UP000663792"/>
    </source>
</evidence>
<dbReference type="AlphaFoldDB" id="A0A939C0S0"/>
<dbReference type="CDD" id="cd00093">
    <property type="entry name" value="HTH_XRE"/>
    <property type="match status" value="1"/>
</dbReference>
<feature type="domain" description="HTH cro/C1-type" evidence="1">
    <location>
        <begin position="28"/>
        <end position="82"/>
    </location>
</feature>
<gene>
    <name evidence="2" type="ORF">JL106_03900</name>
</gene>
<keyword evidence="3" id="KW-1185">Reference proteome</keyword>
<dbReference type="InterPro" id="IPR010982">
    <property type="entry name" value="Lambda_DNA-bd_dom_sf"/>
</dbReference>
<proteinExistence type="predicted"/>
<name>A0A939C0S0_9ACTN</name>
<dbReference type="Proteomes" id="UP000663792">
    <property type="component" value="Unassembled WGS sequence"/>
</dbReference>
<reference evidence="2" key="1">
    <citation type="submission" date="2021-01" db="EMBL/GenBank/DDBJ databases">
        <title>YIM 132084 draft genome.</title>
        <authorList>
            <person name="An D."/>
        </authorList>
    </citation>
    <scope>NUCLEOTIDE SEQUENCE</scope>
    <source>
        <strain evidence="2">YIM 132084</strain>
    </source>
</reference>
<dbReference type="InterPro" id="IPR001387">
    <property type="entry name" value="Cro/C1-type_HTH"/>
</dbReference>
<dbReference type="SUPFAM" id="SSF47413">
    <property type="entry name" value="lambda repressor-like DNA-binding domains"/>
    <property type="match status" value="1"/>
</dbReference>
<comment type="caution">
    <text evidence="2">The sequence shown here is derived from an EMBL/GenBank/DDBJ whole genome shotgun (WGS) entry which is preliminary data.</text>
</comment>
<dbReference type="SMART" id="SM00530">
    <property type="entry name" value="HTH_XRE"/>
    <property type="match status" value="1"/>
</dbReference>
<organism evidence="2 3">
    <name type="scientific">Nakamurella leprariae</name>
    <dbReference type="NCBI Taxonomy" id="2803911"/>
    <lineage>
        <taxon>Bacteria</taxon>
        <taxon>Bacillati</taxon>
        <taxon>Actinomycetota</taxon>
        <taxon>Actinomycetes</taxon>
        <taxon>Nakamurellales</taxon>
        <taxon>Nakamurellaceae</taxon>
        <taxon>Nakamurella</taxon>
    </lineage>
</organism>
<evidence type="ECO:0000259" key="1">
    <source>
        <dbReference type="PROSITE" id="PS50943"/>
    </source>
</evidence>
<dbReference type="GO" id="GO:0003677">
    <property type="term" value="F:DNA binding"/>
    <property type="evidence" value="ECO:0007669"/>
    <property type="project" value="InterPro"/>
</dbReference>
<sequence length="133" mass="14730">MADWFRGTPRSESLLAEERMALGAVELISEAMARSGVSQAALARRLNVSASEVSQRLSGKRNLSIKSFAAMLHALGYELSAHLVTHRPSFTAQVQSLRPQQRRLDWPMPADQAYRSRELTKVGVHQLSDARAS</sequence>
<evidence type="ECO:0000313" key="2">
    <source>
        <dbReference type="EMBL" id="MBM9466422.1"/>
    </source>
</evidence>
<dbReference type="Gene3D" id="1.10.260.40">
    <property type="entry name" value="lambda repressor-like DNA-binding domains"/>
    <property type="match status" value="1"/>
</dbReference>